<evidence type="ECO:0000313" key="9">
    <source>
        <dbReference type="Proteomes" id="UP000294343"/>
    </source>
</evidence>
<keyword evidence="3 7" id="KW-0808">Transferase</keyword>
<evidence type="ECO:0000256" key="1">
    <source>
        <dbReference type="ARBA" id="ARBA00007150"/>
    </source>
</evidence>
<accession>A0A451DFZ1</accession>
<dbReference type="GO" id="GO:0008961">
    <property type="term" value="F:phosphatidylglycerol-prolipoprotein diacylglyceryl transferase activity"/>
    <property type="evidence" value="ECO:0007669"/>
    <property type="project" value="UniProtKB-UniRule"/>
</dbReference>
<sequence>MNHSYFIFPNIDPIIVSLGPVSLHWYGLMYLISFILIRWIAVHRASQCKNFLFKKNIDDLLSIGFLGVFIGGRLGYMLFYNLPVLLSDPLSIFKIWNGGMSFHGGLIGVIIGMWVFSHQIQRHFFQVSDFIAPLIPIGLGAGRLGNYINGELWGRVNTHLPWATLFPGSYSEDIKIAAIHPEWQQLLLNYGVLPRHPSQLYEAILEGFVLFIILNLFVFNRNRPLGAMSGLFLVSYSISRITVELFRQPDPQIGLFYGISMGQILSIPMMISGVLIIIWAYYNHRINKDNH</sequence>
<dbReference type="PANTHER" id="PTHR30589:SF0">
    <property type="entry name" value="PHOSPHATIDYLGLYCEROL--PROLIPOPROTEIN DIACYLGLYCERYL TRANSFERASE"/>
    <property type="match status" value="1"/>
</dbReference>
<dbReference type="Pfam" id="PF01790">
    <property type="entry name" value="LGT"/>
    <property type="match status" value="1"/>
</dbReference>
<comment type="similarity">
    <text evidence="1 7">Belongs to the Lgt family.</text>
</comment>
<dbReference type="InterPro" id="IPR001640">
    <property type="entry name" value="Lgt"/>
</dbReference>
<keyword evidence="8" id="KW-0449">Lipoprotein</keyword>
<dbReference type="HAMAP" id="MF_01147">
    <property type="entry name" value="Lgt"/>
    <property type="match status" value="1"/>
</dbReference>
<organism evidence="8 9">
    <name type="scientific">Candidatus Erwinia haradaeae</name>
    <dbReference type="NCBI Taxonomy" id="1922217"/>
    <lineage>
        <taxon>Bacteria</taxon>
        <taxon>Pseudomonadati</taxon>
        <taxon>Pseudomonadota</taxon>
        <taxon>Gammaproteobacteria</taxon>
        <taxon>Enterobacterales</taxon>
        <taxon>Erwiniaceae</taxon>
        <taxon>Erwinia</taxon>
    </lineage>
</organism>
<evidence type="ECO:0000256" key="7">
    <source>
        <dbReference type="HAMAP-Rule" id="MF_01147"/>
    </source>
</evidence>
<feature type="binding site" evidence="7">
    <location>
        <position position="143"/>
    </location>
    <ligand>
        <name>a 1,2-diacyl-sn-glycero-3-phospho-(1'-sn-glycerol)</name>
        <dbReference type="ChEBI" id="CHEBI:64716"/>
    </ligand>
</feature>
<feature type="transmembrane region" description="Helical" evidence="7">
    <location>
        <begin position="200"/>
        <end position="219"/>
    </location>
</feature>
<dbReference type="RefSeq" id="WP_157988858.1">
    <property type="nucleotide sequence ID" value="NZ_LR217730.1"/>
</dbReference>
<dbReference type="NCBIfam" id="TIGR00544">
    <property type="entry name" value="lgt"/>
    <property type="match status" value="1"/>
</dbReference>
<evidence type="ECO:0000256" key="3">
    <source>
        <dbReference type="ARBA" id="ARBA00022679"/>
    </source>
</evidence>
<evidence type="ECO:0000256" key="4">
    <source>
        <dbReference type="ARBA" id="ARBA00022692"/>
    </source>
</evidence>
<dbReference type="EC" id="2.5.1.145" evidence="7"/>
<feature type="transmembrane region" description="Helical" evidence="7">
    <location>
        <begin position="99"/>
        <end position="116"/>
    </location>
</feature>
<evidence type="ECO:0000313" key="8">
    <source>
        <dbReference type="EMBL" id="VFP85545.1"/>
    </source>
</evidence>
<dbReference type="PROSITE" id="PS01311">
    <property type="entry name" value="LGT"/>
    <property type="match status" value="1"/>
</dbReference>
<comment type="subcellular location">
    <subcellularLocation>
        <location evidence="7">Cell membrane</location>
        <topology evidence="7">Multi-pass membrane protein</topology>
    </subcellularLocation>
</comment>
<dbReference type="OrthoDB" id="871140at2"/>
<dbReference type="UniPathway" id="UPA00664"/>
<keyword evidence="5 7" id="KW-1133">Transmembrane helix</keyword>
<keyword evidence="8" id="KW-0328">Glycosyltransferase</keyword>
<dbReference type="GO" id="GO:0042158">
    <property type="term" value="P:lipoprotein biosynthetic process"/>
    <property type="evidence" value="ECO:0007669"/>
    <property type="project" value="UniProtKB-UniRule"/>
</dbReference>
<feature type="transmembrane region" description="Helical" evidence="7">
    <location>
        <begin position="225"/>
        <end position="243"/>
    </location>
</feature>
<evidence type="ECO:0000256" key="2">
    <source>
        <dbReference type="ARBA" id="ARBA00022475"/>
    </source>
</evidence>
<comment type="function">
    <text evidence="7">Catalyzes the transfer of the diacylglyceryl group from phosphatidylglycerol to the sulfhydryl group of the N-terminal cysteine of a prolipoprotein, the first step in the formation of mature lipoproteins.</text>
</comment>
<protein>
    <recommendedName>
        <fullName evidence="7">Phosphatidylglycerol--prolipoprotein diacylglyceryl transferase</fullName>
        <ecNumber evidence="7">2.5.1.145</ecNumber>
    </recommendedName>
</protein>
<keyword evidence="4 7" id="KW-0812">Transmembrane</keyword>
<feature type="transmembrane region" description="Helical" evidence="7">
    <location>
        <begin position="23"/>
        <end position="40"/>
    </location>
</feature>
<evidence type="ECO:0000256" key="6">
    <source>
        <dbReference type="ARBA" id="ARBA00023136"/>
    </source>
</evidence>
<keyword evidence="2 7" id="KW-1003">Cell membrane</keyword>
<dbReference type="GO" id="GO:0005886">
    <property type="term" value="C:plasma membrane"/>
    <property type="evidence" value="ECO:0007669"/>
    <property type="project" value="UniProtKB-SubCell"/>
</dbReference>
<name>A0A451DFZ1_9GAMM</name>
<comment type="catalytic activity">
    <reaction evidence="7">
        <text>L-cysteinyl-[prolipoprotein] + a 1,2-diacyl-sn-glycero-3-phospho-(1'-sn-glycerol) = an S-1,2-diacyl-sn-glyceryl-L-cysteinyl-[prolipoprotein] + sn-glycerol 1-phosphate + H(+)</text>
        <dbReference type="Rhea" id="RHEA:56712"/>
        <dbReference type="Rhea" id="RHEA-COMP:14679"/>
        <dbReference type="Rhea" id="RHEA-COMP:14680"/>
        <dbReference type="ChEBI" id="CHEBI:15378"/>
        <dbReference type="ChEBI" id="CHEBI:29950"/>
        <dbReference type="ChEBI" id="CHEBI:57685"/>
        <dbReference type="ChEBI" id="CHEBI:64716"/>
        <dbReference type="ChEBI" id="CHEBI:140658"/>
        <dbReference type="EC" id="2.5.1.145"/>
    </reaction>
</comment>
<dbReference type="EMBL" id="LR217730">
    <property type="protein sequence ID" value="VFP85545.1"/>
    <property type="molecule type" value="Genomic_DNA"/>
</dbReference>
<evidence type="ECO:0000256" key="5">
    <source>
        <dbReference type="ARBA" id="ARBA00022989"/>
    </source>
</evidence>
<dbReference type="AlphaFoldDB" id="A0A451DFZ1"/>
<feature type="transmembrane region" description="Helical" evidence="7">
    <location>
        <begin position="255"/>
        <end position="282"/>
    </location>
</feature>
<dbReference type="Proteomes" id="UP000294343">
    <property type="component" value="Chromosome"/>
</dbReference>
<reference evidence="8 9" key="1">
    <citation type="submission" date="2019-02" db="EMBL/GenBank/DDBJ databases">
        <authorList>
            <person name="Manzano-Marin A."/>
            <person name="Manzano-Marin A."/>
        </authorList>
    </citation>
    <scope>NUCLEOTIDE SEQUENCE [LARGE SCALE GENOMIC DNA]</scope>
    <source>
        <strain evidence="8 9">ErCipseudotsugae</strain>
    </source>
</reference>
<dbReference type="PANTHER" id="PTHR30589">
    <property type="entry name" value="PROLIPOPROTEIN DIACYLGLYCERYL TRANSFERASE"/>
    <property type="match status" value="1"/>
</dbReference>
<keyword evidence="6 7" id="KW-0472">Membrane</keyword>
<feature type="transmembrane region" description="Helical" evidence="7">
    <location>
        <begin position="60"/>
        <end position="79"/>
    </location>
</feature>
<gene>
    <name evidence="7 8" type="primary">lgt</name>
    <name evidence="8" type="ORF">ERCIPSPA2889_014</name>
</gene>
<proteinExistence type="inferred from homology"/>
<comment type="pathway">
    <text evidence="7">Protein modification; lipoprotein biosynthesis (diacylglyceryl transfer).</text>
</comment>